<dbReference type="Pfam" id="PF06827">
    <property type="entry name" value="zf-FPG_IleRS"/>
    <property type="match status" value="1"/>
</dbReference>
<dbReference type="Proteomes" id="UP000029864">
    <property type="component" value="Unassembled WGS sequence"/>
</dbReference>
<dbReference type="RefSeq" id="WP_035835130.1">
    <property type="nucleotide sequence ID" value="NZ_JACHBQ010000001.1"/>
</dbReference>
<dbReference type="InterPro" id="IPR010663">
    <property type="entry name" value="Znf_FPG/IleRS"/>
</dbReference>
<reference evidence="18 20" key="1">
    <citation type="submission" date="2014-08" db="EMBL/GenBank/DDBJ databases">
        <authorList>
            <person name="Sisinthy S."/>
        </authorList>
    </citation>
    <scope>NUCLEOTIDE SEQUENCE [LARGE SCALE GENOMIC DNA]</scope>
    <source>
        <strain evidence="18 20">RuG17</strain>
    </source>
</reference>
<dbReference type="Pfam" id="PF01149">
    <property type="entry name" value="Fapy_DNA_glyco"/>
    <property type="match status" value="1"/>
</dbReference>
<feature type="binding site" evidence="15">
    <location>
        <position position="184"/>
    </location>
    <ligand>
        <name>DNA</name>
        <dbReference type="ChEBI" id="CHEBI:16991"/>
    </ligand>
</feature>
<reference evidence="19 21" key="2">
    <citation type="submission" date="2020-08" db="EMBL/GenBank/DDBJ databases">
        <title>Sequencing the genomes of 1000 actinobacteria strains.</title>
        <authorList>
            <person name="Klenk H.-P."/>
        </authorList>
    </citation>
    <scope>NUCLEOTIDE SEQUENCE [LARGE SCALE GENOMIC DNA]</scope>
    <source>
        <strain evidence="19 21">DSM 21065</strain>
    </source>
</reference>
<keyword evidence="4 15" id="KW-0479">Metal-binding</keyword>
<dbReference type="GO" id="GO:0008270">
    <property type="term" value="F:zinc ion binding"/>
    <property type="evidence" value="ECO:0007669"/>
    <property type="project" value="UniProtKB-UniRule"/>
</dbReference>
<evidence type="ECO:0000256" key="7">
    <source>
        <dbReference type="ARBA" id="ARBA00022801"/>
    </source>
</evidence>
<evidence type="ECO:0000256" key="10">
    <source>
        <dbReference type="ARBA" id="ARBA00023204"/>
    </source>
</evidence>
<dbReference type="GO" id="GO:0006979">
    <property type="term" value="P:response to oxidative stress"/>
    <property type="evidence" value="ECO:0007669"/>
    <property type="project" value="UniProtKB-ARBA"/>
</dbReference>
<comment type="caution">
    <text evidence="18">The sequence shown here is derived from an EMBL/GenBank/DDBJ whole genome shotgun (WGS) entry which is preliminary data.</text>
</comment>
<dbReference type="OrthoDB" id="9800855at2"/>
<comment type="catalytic activity">
    <reaction evidence="14 15">
        <text>2'-deoxyribonucleotide-(2'-deoxyribose 5'-phosphate)-2'-deoxyribonucleotide-DNA = a 3'-end 2'-deoxyribonucleotide-(2,3-dehydro-2,3-deoxyribose 5'-phosphate)-DNA + a 5'-end 5'-phospho-2'-deoxyribonucleoside-DNA + H(+)</text>
        <dbReference type="Rhea" id="RHEA:66592"/>
        <dbReference type="Rhea" id="RHEA-COMP:13180"/>
        <dbReference type="Rhea" id="RHEA-COMP:16897"/>
        <dbReference type="Rhea" id="RHEA-COMP:17067"/>
        <dbReference type="ChEBI" id="CHEBI:15378"/>
        <dbReference type="ChEBI" id="CHEBI:136412"/>
        <dbReference type="ChEBI" id="CHEBI:157695"/>
        <dbReference type="ChEBI" id="CHEBI:167181"/>
        <dbReference type="EC" id="4.2.99.18"/>
    </reaction>
</comment>
<dbReference type="InterPro" id="IPR010979">
    <property type="entry name" value="Ribosomal_uS13-like_H2TH"/>
</dbReference>
<dbReference type="CDD" id="cd08966">
    <property type="entry name" value="EcFpg-like_N"/>
    <property type="match status" value="1"/>
</dbReference>
<organism evidence="18 20">
    <name type="scientific">Cryobacterium roopkundense</name>
    <dbReference type="NCBI Taxonomy" id="1001240"/>
    <lineage>
        <taxon>Bacteria</taxon>
        <taxon>Bacillati</taxon>
        <taxon>Actinomycetota</taxon>
        <taxon>Actinomycetes</taxon>
        <taxon>Micrococcales</taxon>
        <taxon>Microbacteriaceae</taxon>
        <taxon>Cryobacterium</taxon>
    </lineage>
</organism>
<evidence type="ECO:0000313" key="20">
    <source>
        <dbReference type="Proteomes" id="UP000029864"/>
    </source>
</evidence>
<evidence type="ECO:0000256" key="1">
    <source>
        <dbReference type="ARBA" id="ARBA00001668"/>
    </source>
</evidence>
<keyword evidence="11 15" id="KW-0456">Lyase</keyword>
<feature type="active site" description="Schiff-base intermediate with DNA" evidence="15">
    <location>
        <position position="2"/>
    </location>
</feature>
<comment type="function">
    <text evidence="15">Involved in base excision repair of DNA damaged by oxidation or by mutagenic agents. Acts as DNA glycosylase that recognizes and removes damaged bases. Has a preference for oxidized purines, such as 7,8-dihydro-8-oxoguanine (8-oxoG). Has AP (apurinic/apyrimidinic) lyase activity and introduces nicks in the DNA strand. Cleaves the DNA backbone by beta-delta elimination to generate a single-strand break at the site of the removed base with both 3'- and 5'-phosphates.</text>
</comment>
<dbReference type="GO" id="GO:0003690">
    <property type="term" value="F:double-stranded DNA binding"/>
    <property type="evidence" value="ECO:0007669"/>
    <property type="project" value="UniProtKB-ARBA"/>
</dbReference>
<feature type="domain" description="Formamidopyrimidine-DNA glycosylase catalytic" evidence="17">
    <location>
        <begin position="2"/>
        <end position="126"/>
    </location>
</feature>
<dbReference type="GO" id="GO:0006284">
    <property type="term" value="P:base-excision repair"/>
    <property type="evidence" value="ECO:0007669"/>
    <property type="project" value="InterPro"/>
</dbReference>
<dbReference type="FunFam" id="1.10.8.50:FF:000003">
    <property type="entry name" value="Formamidopyrimidine-DNA glycosylase"/>
    <property type="match status" value="1"/>
</dbReference>
<feature type="domain" description="FPG-type" evidence="16">
    <location>
        <begin position="270"/>
        <end position="304"/>
    </location>
</feature>
<feature type="active site" description="Proton donor; for delta-elimination activity" evidence="15">
    <location>
        <position position="294"/>
    </location>
</feature>
<evidence type="ECO:0000313" key="21">
    <source>
        <dbReference type="Proteomes" id="UP000561726"/>
    </source>
</evidence>
<dbReference type="Pfam" id="PF06831">
    <property type="entry name" value="H2TH"/>
    <property type="match status" value="1"/>
</dbReference>
<evidence type="ECO:0000256" key="11">
    <source>
        <dbReference type="ARBA" id="ARBA00023239"/>
    </source>
</evidence>
<evidence type="ECO:0000256" key="2">
    <source>
        <dbReference type="ARBA" id="ARBA00009409"/>
    </source>
</evidence>
<sequence length="307" mass="33062">MPELPEVEVVRAGVEPAVAGAVVSGVEIFDARSLRRHDAAAGDFTDLLVGHRILGAVRRGKFLWLPLDNGRALVIHLGMSGQVLLRDPGTADDRHLRIRLAVDRTAVDRTGPSELWLNFVDQRVFGSMAVDTMKPTVDGFAAGYSGQGRGEWTALLPSQVAHIARDPIDPAFSDETFLAGLSRRKTGIKRALLDQTLISGIGNIYADEALFAARLHYAQPTASLNGAQGDSLLAALRSILRRALVEGGTSFDAQYVNVNGQAGYFAHSLEVYGRQGAPCSRCGTVLVRHSFMNRGSHFCPACQVVFA</sequence>
<proteinExistence type="inferred from homology"/>
<dbReference type="SUPFAM" id="SSF57716">
    <property type="entry name" value="Glucocorticoid receptor-like (DNA-binding domain)"/>
    <property type="match status" value="1"/>
</dbReference>
<feature type="binding site" evidence="15">
    <location>
        <position position="123"/>
    </location>
    <ligand>
        <name>DNA</name>
        <dbReference type="ChEBI" id="CHEBI:16991"/>
    </ligand>
</feature>
<keyword evidence="12 15" id="KW-0511">Multifunctional enzyme</keyword>
<dbReference type="PROSITE" id="PS51068">
    <property type="entry name" value="FPG_CAT"/>
    <property type="match status" value="1"/>
</dbReference>
<dbReference type="GO" id="GO:0034039">
    <property type="term" value="F:8-oxo-7,8-dihydroguanine DNA N-glycosylase activity"/>
    <property type="evidence" value="ECO:0007669"/>
    <property type="project" value="TreeGrafter"/>
</dbReference>
<dbReference type="NCBIfam" id="NF002211">
    <property type="entry name" value="PRK01103.1"/>
    <property type="match status" value="1"/>
</dbReference>
<feature type="binding site" evidence="15">
    <location>
        <position position="95"/>
    </location>
    <ligand>
        <name>DNA</name>
        <dbReference type="ChEBI" id="CHEBI:16991"/>
    </ligand>
</feature>
<evidence type="ECO:0000256" key="13">
    <source>
        <dbReference type="ARBA" id="ARBA00023295"/>
    </source>
</evidence>
<evidence type="ECO:0000256" key="3">
    <source>
        <dbReference type="ARBA" id="ARBA00011245"/>
    </source>
</evidence>
<feature type="active site" description="Proton donor" evidence="15">
    <location>
        <position position="3"/>
    </location>
</feature>
<evidence type="ECO:0000256" key="15">
    <source>
        <dbReference type="HAMAP-Rule" id="MF_00103"/>
    </source>
</evidence>
<dbReference type="InterPro" id="IPR035937">
    <property type="entry name" value="FPG_N"/>
</dbReference>
<dbReference type="SMART" id="SM01232">
    <property type="entry name" value="H2TH"/>
    <property type="match status" value="1"/>
</dbReference>
<dbReference type="Proteomes" id="UP000561726">
    <property type="component" value="Unassembled WGS sequence"/>
</dbReference>
<keyword evidence="20" id="KW-1185">Reference proteome</keyword>
<dbReference type="Gene3D" id="3.20.190.10">
    <property type="entry name" value="MutM-like, N-terminal"/>
    <property type="match status" value="1"/>
</dbReference>
<accession>A0A099JPP8</accession>
<dbReference type="GO" id="GO:0140078">
    <property type="term" value="F:class I DNA-(apurinic or apyrimidinic site) endonuclease activity"/>
    <property type="evidence" value="ECO:0007669"/>
    <property type="project" value="UniProtKB-EC"/>
</dbReference>
<keyword evidence="7 15" id="KW-0378">Hydrolase</keyword>
<comment type="catalytic activity">
    <reaction evidence="1 15">
        <text>Hydrolysis of DNA containing ring-opened 7-methylguanine residues, releasing 2,6-diamino-4-hydroxy-5-(N-methyl)formamidopyrimidine.</text>
        <dbReference type="EC" id="3.2.2.23"/>
    </reaction>
</comment>
<dbReference type="PROSITE" id="PS01242">
    <property type="entry name" value="ZF_FPG_1"/>
    <property type="match status" value="1"/>
</dbReference>
<dbReference type="InterPro" id="IPR000214">
    <property type="entry name" value="Znf_DNA_glyclase/AP_lyase"/>
</dbReference>
<dbReference type="EC" id="3.2.2.23" evidence="15"/>
<evidence type="ECO:0000259" key="17">
    <source>
        <dbReference type="PROSITE" id="PS51068"/>
    </source>
</evidence>
<dbReference type="eggNOG" id="COG0266">
    <property type="taxonomic scope" value="Bacteria"/>
</dbReference>
<dbReference type="InterPro" id="IPR015887">
    <property type="entry name" value="DNA_glyclase_Znf_dom_DNA_BS"/>
</dbReference>
<evidence type="ECO:0000256" key="9">
    <source>
        <dbReference type="ARBA" id="ARBA00023125"/>
    </source>
</evidence>
<gene>
    <name evidence="15" type="primary">mutM</name>
    <name evidence="15" type="synonym">fpg</name>
    <name evidence="19" type="ORF">BJ997_002181</name>
    <name evidence="18" type="ORF">GY21_03070</name>
</gene>
<evidence type="ECO:0000259" key="16">
    <source>
        <dbReference type="PROSITE" id="PS51066"/>
    </source>
</evidence>
<dbReference type="GO" id="GO:0003684">
    <property type="term" value="F:damaged DNA binding"/>
    <property type="evidence" value="ECO:0007669"/>
    <property type="project" value="InterPro"/>
</dbReference>
<dbReference type="NCBIfam" id="TIGR00577">
    <property type="entry name" value="fpg"/>
    <property type="match status" value="1"/>
</dbReference>
<dbReference type="EC" id="4.2.99.18" evidence="15"/>
<dbReference type="SUPFAM" id="SSF46946">
    <property type="entry name" value="S13-like H2TH domain"/>
    <property type="match status" value="1"/>
</dbReference>
<evidence type="ECO:0000256" key="6">
    <source>
        <dbReference type="ARBA" id="ARBA00022771"/>
    </source>
</evidence>
<comment type="similarity">
    <text evidence="2 15">Belongs to the FPG family.</text>
</comment>
<dbReference type="Gene3D" id="1.10.8.50">
    <property type="match status" value="1"/>
</dbReference>
<dbReference type="PROSITE" id="PS51066">
    <property type="entry name" value="ZF_FPG_2"/>
    <property type="match status" value="1"/>
</dbReference>
<keyword evidence="5 15" id="KW-0227">DNA damage</keyword>
<evidence type="ECO:0000256" key="4">
    <source>
        <dbReference type="ARBA" id="ARBA00022723"/>
    </source>
</evidence>
<comment type="subunit">
    <text evidence="3 15">Monomer.</text>
</comment>
<dbReference type="InterPro" id="IPR012319">
    <property type="entry name" value="FPG_cat"/>
</dbReference>
<dbReference type="InterPro" id="IPR015886">
    <property type="entry name" value="H2TH_FPG"/>
</dbReference>
<evidence type="ECO:0000256" key="5">
    <source>
        <dbReference type="ARBA" id="ARBA00022763"/>
    </source>
</evidence>
<dbReference type="PANTHER" id="PTHR22993:SF9">
    <property type="entry name" value="FORMAMIDOPYRIMIDINE-DNA GLYCOSYLASE"/>
    <property type="match status" value="1"/>
</dbReference>
<protein>
    <recommendedName>
        <fullName evidence="15">Formamidopyrimidine-DNA glycosylase</fullName>
        <shortName evidence="15">Fapy-DNA glycosylase</shortName>
        <ecNumber evidence="15">3.2.2.23</ecNumber>
    </recommendedName>
    <alternativeName>
        <fullName evidence="15">DNA-(apurinic or apyrimidinic site) lyase MutM</fullName>
        <shortName evidence="15">AP lyase MutM</shortName>
        <ecNumber evidence="15">4.2.99.18</ecNumber>
    </alternativeName>
</protein>
<keyword evidence="6 15" id="KW-0863">Zinc-finger</keyword>
<dbReference type="InterPro" id="IPR020629">
    <property type="entry name" value="FPG_Glyclase"/>
</dbReference>
<dbReference type="PANTHER" id="PTHR22993">
    <property type="entry name" value="FORMAMIDOPYRIMIDINE-DNA GLYCOSYLASE"/>
    <property type="match status" value="1"/>
</dbReference>
<name>A0A099JPP8_9MICO</name>
<keyword evidence="9 15" id="KW-0238">DNA-binding</keyword>
<dbReference type="EMBL" id="JPXF01000007">
    <property type="protein sequence ID" value="KGJ80101.1"/>
    <property type="molecule type" value="Genomic_DNA"/>
</dbReference>
<dbReference type="AlphaFoldDB" id="A0A099JPP8"/>
<keyword evidence="8 15" id="KW-0862">Zinc</keyword>
<keyword evidence="10 15" id="KW-0234">DNA repair</keyword>
<dbReference type="HAMAP" id="MF_00103">
    <property type="entry name" value="Fapy_DNA_glycosyl"/>
    <property type="match status" value="1"/>
</dbReference>
<comment type="cofactor">
    <cofactor evidence="15">
        <name>Zn(2+)</name>
        <dbReference type="ChEBI" id="CHEBI:29105"/>
    </cofactor>
    <text evidence="15">Binds 1 zinc ion per subunit.</text>
</comment>
<dbReference type="EMBL" id="JACHBQ010000001">
    <property type="protein sequence ID" value="MBB5641633.1"/>
    <property type="molecule type" value="Genomic_DNA"/>
</dbReference>
<dbReference type="SMART" id="SM00898">
    <property type="entry name" value="Fapy_DNA_glyco"/>
    <property type="match status" value="1"/>
</dbReference>
<evidence type="ECO:0000256" key="14">
    <source>
        <dbReference type="ARBA" id="ARBA00044632"/>
    </source>
</evidence>
<feature type="active site" description="Proton donor; for beta-elimination activity" evidence="15">
    <location>
        <position position="61"/>
    </location>
</feature>
<dbReference type="SUPFAM" id="SSF81624">
    <property type="entry name" value="N-terminal domain of MutM-like DNA repair proteins"/>
    <property type="match status" value="1"/>
</dbReference>
<dbReference type="STRING" id="1001240.GY21_03070"/>
<evidence type="ECO:0000313" key="18">
    <source>
        <dbReference type="EMBL" id="KGJ80101.1"/>
    </source>
</evidence>
<evidence type="ECO:0000256" key="8">
    <source>
        <dbReference type="ARBA" id="ARBA00022833"/>
    </source>
</evidence>
<evidence type="ECO:0000313" key="19">
    <source>
        <dbReference type="EMBL" id="MBB5641633.1"/>
    </source>
</evidence>
<evidence type="ECO:0000256" key="12">
    <source>
        <dbReference type="ARBA" id="ARBA00023268"/>
    </source>
</evidence>
<keyword evidence="13 15" id="KW-0326">Glycosidase</keyword>